<dbReference type="Gene3D" id="3.50.50.60">
    <property type="entry name" value="FAD/NAD(P)-binding domain"/>
    <property type="match status" value="3"/>
</dbReference>
<dbReference type="PANTHER" id="PTHR42877">
    <property type="entry name" value="L-ORNITHINE N(5)-MONOOXYGENASE-RELATED"/>
    <property type="match status" value="1"/>
</dbReference>
<dbReference type="Proteomes" id="UP000629468">
    <property type="component" value="Unassembled WGS sequence"/>
</dbReference>
<keyword evidence="6" id="KW-0812">Transmembrane</keyword>
<dbReference type="AlphaFoldDB" id="A0A8H7F5U9"/>
<gene>
    <name evidence="7" type="ORF">Agabi119p4_3976</name>
</gene>
<evidence type="ECO:0000313" key="8">
    <source>
        <dbReference type="Proteomes" id="UP000629468"/>
    </source>
</evidence>
<dbReference type="GO" id="GO:0004499">
    <property type="term" value="F:N,N-dimethylaniline monooxygenase activity"/>
    <property type="evidence" value="ECO:0007669"/>
    <property type="project" value="InterPro"/>
</dbReference>
<dbReference type="InterPro" id="IPR051209">
    <property type="entry name" value="FAD-bind_Monooxygenase_sf"/>
</dbReference>
<reference evidence="7 8" key="1">
    <citation type="journal article" name="Sci. Rep.">
        <title>Telomere-to-telomere assembled and centromere annotated genomes of the two main subspecies of the button mushroom Agaricus bisporus reveal especially polymorphic chromosome ends.</title>
        <authorList>
            <person name="Sonnenberg A.S.M."/>
            <person name="Sedaghat-Telgerd N."/>
            <person name="Lavrijssen B."/>
            <person name="Ohm R.A."/>
            <person name="Hendrickx P.M."/>
            <person name="Scholtmeijer K."/>
            <person name="Baars J.J.P."/>
            <person name="van Peer A."/>
        </authorList>
    </citation>
    <scope>NUCLEOTIDE SEQUENCE [LARGE SCALE GENOMIC DNA]</scope>
    <source>
        <strain evidence="7 8">H119_p4</strain>
    </source>
</reference>
<keyword evidence="3" id="KW-0274">FAD</keyword>
<dbReference type="SUPFAM" id="SSF51905">
    <property type="entry name" value="FAD/NAD(P)-binding domain"/>
    <property type="match status" value="1"/>
</dbReference>
<dbReference type="GO" id="GO:0050661">
    <property type="term" value="F:NADP binding"/>
    <property type="evidence" value="ECO:0007669"/>
    <property type="project" value="InterPro"/>
</dbReference>
<proteinExistence type="inferred from homology"/>
<keyword evidence="4" id="KW-0560">Oxidoreductase</keyword>
<evidence type="ECO:0000256" key="5">
    <source>
        <dbReference type="SAM" id="MobiDB-lite"/>
    </source>
</evidence>
<dbReference type="InterPro" id="IPR036188">
    <property type="entry name" value="FAD/NAD-bd_sf"/>
</dbReference>
<feature type="transmembrane region" description="Helical" evidence="6">
    <location>
        <begin position="268"/>
        <end position="288"/>
    </location>
</feature>
<evidence type="ECO:0000256" key="4">
    <source>
        <dbReference type="ARBA" id="ARBA00023002"/>
    </source>
</evidence>
<accession>A0A8H7F5U9</accession>
<name>A0A8H7F5U9_AGABI</name>
<comment type="similarity">
    <text evidence="1">Belongs to the FAD-binding monooxygenase family.</text>
</comment>
<dbReference type="PANTHER" id="PTHR42877:SF4">
    <property type="entry name" value="FAD_NAD(P)-BINDING DOMAIN-CONTAINING PROTEIN-RELATED"/>
    <property type="match status" value="1"/>
</dbReference>
<feature type="region of interest" description="Disordered" evidence="5">
    <location>
        <begin position="1"/>
        <end position="32"/>
    </location>
</feature>
<evidence type="ECO:0000256" key="6">
    <source>
        <dbReference type="SAM" id="Phobius"/>
    </source>
</evidence>
<dbReference type="EMBL" id="JABXXO010000005">
    <property type="protein sequence ID" value="KAF7777904.1"/>
    <property type="molecule type" value="Genomic_DNA"/>
</dbReference>
<dbReference type="Pfam" id="PF00743">
    <property type="entry name" value="FMO-like"/>
    <property type="match status" value="1"/>
</dbReference>
<organism evidence="7 8">
    <name type="scientific">Agaricus bisporus var. burnettii</name>
    <dbReference type="NCBI Taxonomy" id="192524"/>
    <lineage>
        <taxon>Eukaryota</taxon>
        <taxon>Fungi</taxon>
        <taxon>Dikarya</taxon>
        <taxon>Basidiomycota</taxon>
        <taxon>Agaricomycotina</taxon>
        <taxon>Agaricomycetes</taxon>
        <taxon>Agaricomycetidae</taxon>
        <taxon>Agaricales</taxon>
        <taxon>Agaricineae</taxon>
        <taxon>Agaricaceae</taxon>
        <taxon>Agaricus</taxon>
    </lineage>
</organism>
<sequence>MDDRSHAMRSDINEVVRSPSTATSPRMSQSSKTRVAIIGAGTGGLSLAIKLKQQLGYDNFTIFEKGHDVGGTWRDNTYPGCSSDVHMVWFSLSTDSHDWPHSHGYSPDIQAYWVGLTRKYDLYPRIRLHTKVSFATWDDNAKLYHIDLENVLTGEKDTFDAEVVVSAIGILEVPRYPSIPGLESFKGEMWHSARWNHEADLRNKKVAVIGTGASATQLVPCITEDPTVQVTEFCRTPNWLLPPVRVKYSKFHRWVFRNIPLVQRFSRFLTFCQSDLLYLMVFAGYPILRRIFRKVSENYIKSNAPAEYCDQLIPTFPIGCKRVIFDTGFLDALHRPNLSLIGDGIDKFVADGIVTKKGDKLPFDVIIFATGFAADKFPLDLRGTSGTIQEYFDEKDGPQSYLGTSYPDFPNFYTILGPNTGTGHTSVIFTNECQADYIIQLITPIIQRKVVTVEAKPEATDTYNEKIQKRLSASVFTGCHSWYRVGGTGKITNIFPGPTILFWLWLRKVNWDDYTGLGLEGWIERRRISRRKKILTLALAVILIGSGAWFMFRSPGISKYLPRWKLGY</sequence>
<keyword evidence="2" id="KW-0285">Flavoprotein</keyword>
<protein>
    <recommendedName>
        <fullName evidence="9">FAD/NAD(P)-binding domain-containing protein</fullName>
    </recommendedName>
</protein>
<feature type="transmembrane region" description="Helical" evidence="6">
    <location>
        <begin position="534"/>
        <end position="552"/>
    </location>
</feature>
<feature type="compositionally biased region" description="Polar residues" evidence="5">
    <location>
        <begin position="18"/>
        <end position="32"/>
    </location>
</feature>
<comment type="caution">
    <text evidence="7">The sequence shown here is derived from an EMBL/GenBank/DDBJ whole genome shotgun (WGS) entry which is preliminary data.</text>
</comment>
<evidence type="ECO:0000256" key="1">
    <source>
        <dbReference type="ARBA" id="ARBA00010139"/>
    </source>
</evidence>
<dbReference type="InterPro" id="IPR020946">
    <property type="entry name" value="Flavin_mOase-like"/>
</dbReference>
<keyword evidence="6" id="KW-0472">Membrane</keyword>
<dbReference type="GO" id="GO:0050660">
    <property type="term" value="F:flavin adenine dinucleotide binding"/>
    <property type="evidence" value="ECO:0007669"/>
    <property type="project" value="InterPro"/>
</dbReference>
<evidence type="ECO:0000256" key="3">
    <source>
        <dbReference type="ARBA" id="ARBA00022827"/>
    </source>
</evidence>
<keyword evidence="6" id="KW-1133">Transmembrane helix</keyword>
<evidence type="ECO:0008006" key="9">
    <source>
        <dbReference type="Google" id="ProtNLM"/>
    </source>
</evidence>
<evidence type="ECO:0000256" key="2">
    <source>
        <dbReference type="ARBA" id="ARBA00022630"/>
    </source>
</evidence>
<feature type="compositionally biased region" description="Basic and acidic residues" evidence="5">
    <location>
        <begin position="1"/>
        <end position="14"/>
    </location>
</feature>
<evidence type="ECO:0000313" key="7">
    <source>
        <dbReference type="EMBL" id="KAF7777904.1"/>
    </source>
</evidence>